<accession>A0A1B8YAV5</accession>
<reference evidence="1" key="3">
    <citation type="submission" date="2016-05" db="EMBL/GenBank/DDBJ databases">
        <title>WGS assembly of Xenopus tropicalis.</title>
        <authorList>
            <person name="Sessions A."/>
            <person name="Jenkins J."/>
            <person name="Mitros T."/>
            <person name="Lyons J.T."/>
            <person name="Dichmann D.S."/>
            <person name="Robert J."/>
            <person name="Harland R.M."/>
            <person name="Rokhsar D.S."/>
        </authorList>
    </citation>
    <scope>NUCLEOTIDE SEQUENCE</scope>
    <source>
        <strain evidence="1">Nigerian</strain>
    </source>
</reference>
<name>A0A1B8YAV5_XENTR</name>
<feature type="non-terminal residue" evidence="1">
    <location>
        <position position="1"/>
    </location>
</feature>
<protein>
    <submittedName>
        <fullName evidence="1">Uncharacterized protein</fullName>
    </submittedName>
</protein>
<proteinExistence type="predicted"/>
<dbReference type="AlphaFoldDB" id="A0A1B8YAV5"/>
<gene>
    <name evidence="1" type="ORF">XENTR_v900261367mg</name>
</gene>
<sequence length="44" mass="4833">EHLEEDIEIKNNLLIRISGAHGLSSTEALAPAAFYIRSPSNIIE</sequence>
<feature type="non-terminal residue" evidence="1">
    <location>
        <position position="44"/>
    </location>
</feature>
<dbReference type="EMBL" id="KV460357">
    <property type="protein sequence ID" value="OCA20144.1"/>
    <property type="molecule type" value="Genomic_DNA"/>
</dbReference>
<reference evidence="1" key="1">
    <citation type="submission" date="2009-11" db="EMBL/GenBank/DDBJ databases">
        <authorList>
            <consortium name="US DOE Joint Genome Institute (JGI-PGF)"/>
            <person name="Ottilar R."/>
            <person name="Schmutz J."/>
            <person name="Salamov A."/>
            <person name="Cheng J.F."/>
            <person name="Lucas S."/>
            <person name="Pitluck S."/>
            <person name="Gundlach H."/>
            <person name="Guo Y."/>
            <person name="Haberer G."/>
            <person name="Nasrallah J."/>
            <person name="Mayer K.F.X."/>
            <person name="van de Peer Y."/>
            <person name="Weigel D."/>
            <person name="Grigoriev I.V."/>
        </authorList>
    </citation>
    <scope>NUCLEOTIDE SEQUENCE</scope>
    <source>
        <strain evidence="1">Nigerian</strain>
    </source>
</reference>
<organism evidence="1">
    <name type="scientific">Xenopus tropicalis</name>
    <name type="common">Western clawed frog</name>
    <name type="synonym">Silurana tropicalis</name>
    <dbReference type="NCBI Taxonomy" id="8364"/>
    <lineage>
        <taxon>Eukaryota</taxon>
        <taxon>Metazoa</taxon>
        <taxon>Chordata</taxon>
        <taxon>Craniata</taxon>
        <taxon>Vertebrata</taxon>
        <taxon>Euteleostomi</taxon>
        <taxon>Amphibia</taxon>
        <taxon>Batrachia</taxon>
        <taxon>Anura</taxon>
        <taxon>Pipoidea</taxon>
        <taxon>Pipidae</taxon>
        <taxon>Xenopodinae</taxon>
        <taxon>Xenopus</taxon>
        <taxon>Silurana</taxon>
    </lineage>
</organism>
<evidence type="ECO:0000313" key="1">
    <source>
        <dbReference type="EMBL" id="OCA20144.1"/>
    </source>
</evidence>
<reference evidence="1" key="2">
    <citation type="journal article" date="2010" name="Science">
        <title>The genome of the Western clawed frog Xenopus tropicalis.</title>
        <authorList>
            <person name="Hellsten U."/>
            <person name="Harland R.M."/>
            <person name="Gilchrist M.J."/>
            <person name="Hendrix D."/>
            <person name="Jurka J."/>
            <person name="Kapitonov V."/>
            <person name="Ovcharenko I."/>
            <person name="Putnam N.H."/>
            <person name="Shu S."/>
            <person name="Taher L."/>
            <person name="Blitz I.L."/>
            <person name="Blumberg B."/>
            <person name="Dichmann D.S."/>
            <person name="Dubchak I."/>
            <person name="Amaya E."/>
            <person name="Detter J.C."/>
            <person name="Fletcher R."/>
            <person name="Gerhard D.S."/>
            <person name="Goodstein D."/>
            <person name="Graves T."/>
            <person name="Grigoriev I.V."/>
            <person name="Grimwood J."/>
            <person name="Kawashima T."/>
            <person name="Lindquist E."/>
            <person name="Lucas S.M."/>
            <person name="Mead P.E."/>
            <person name="Mitros T."/>
            <person name="Ogino H."/>
            <person name="Ohta Y."/>
            <person name="Poliakov A.V."/>
            <person name="Pollet N."/>
            <person name="Robert J."/>
            <person name="Salamov A."/>
            <person name="Sater A.K."/>
            <person name="Schmutz J."/>
            <person name="Terry A."/>
            <person name="Vize P.D."/>
            <person name="Warren W.C."/>
            <person name="Wells D."/>
            <person name="Wills A."/>
            <person name="Wilson R.K."/>
            <person name="Zimmerman L.B."/>
            <person name="Zorn A.M."/>
            <person name="Grainger R."/>
            <person name="Grammer T."/>
            <person name="Khokha M.K."/>
            <person name="Richardson P.M."/>
            <person name="Rokhsar D.S."/>
        </authorList>
    </citation>
    <scope>NUCLEOTIDE SEQUENCE [LARGE SCALE GENOMIC DNA]</scope>
    <source>
        <strain evidence="1">Nigerian</strain>
    </source>
</reference>